<feature type="transmembrane region" description="Helical" evidence="7">
    <location>
        <begin position="748"/>
        <end position="768"/>
    </location>
</feature>
<keyword evidence="4 7" id="KW-1133">Transmembrane helix</keyword>
<feature type="domain" description="EamA" evidence="8">
    <location>
        <begin position="654"/>
        <end position="792"/>
    </location>
</feature>
<feature type="transmembrane region" description="Helical" evidence="7">
    <location>
        <begin position="774"/>
        <end position="793"/>
    </location>
</feature>
<feature type="transmembrane region" description="Helical" evidence="7">
    <location>
        <begin position="512"/>
        <end position="530"/>
    </location>
</feature>
<evidence type="ECO:0000256" key="5">
    <source>
        <dbReference type="ARBA" id="ARBA00023136"/>
    </source>
</evidence>
<dbReference type="GO" id="GO:0016020">
    <property type="term" value="C:membrane"/>
    <property type="evidence" value="ECO:0007669"/>
    <property type="project" value="UniProtKB-SubCell"/>
</dbReference>
<evidence type="ECO:0000256" key="3">
    <source>
        <dbReference type="ARBA" id="ARBA00022692"/>
    </source>
</evidence>
<feature type="transmembrane region" description="Helical" evidence="7">
    <location>
        <begin position="717"/>
        <end position="741"/>
    </location>
</feature>
<evidence type="ECO:0000313" key="9">
    <source>
        <dbReference type="EMBL" id="GEV05745.1"/>
    </source>
</evidence>
<dbReference type="InterPro" id="IPR037185">
    <property type="entry name" value="EmrE-like"/>
</dbReference>
<feature type="transmembrane region" description="Helical" evidence="7">
    <location>
        <begin position="651"/>
        <end position="672"/>
    </location>
</feature>
<evidence type="ECO:0000256" key="1">
    <source>
        <dbReference type="ARBA" id="ARBA00004141"/>
    </source>
</evidence>
<dbReference type="InterPro" id="IPR000620">
    <property type="entry name" value="EamA_dom"/>
</dbReference>
<evidence type="ECO:0000256" key="6">
    <source>
        <dbReference type="SAM" id="MobiDB-lite"/>
    </source>
</evidence>
<comment type="subcellular location">
    <subcellularLocation>
        <location evidence="1">Membrane</location>
        <topology evidence="1">Multi-pass membrane protein</topology>
    </subcellularLocation>
</comment>
<feature type="domain" description="EamA" evidence="8">
    <location>
        <begin position="503"/>
        <end position="616"/>
    </location>
</feature>
<gene>
    <name evidence="9" type="ORF">Tci_077722</name>
</gene>
<keyword evidence="5 7" id="KW-0472">Membrane</keyword>
<feature type="region of interest" description="Disordered" evidence="6">
    <location>
        <begin position="113"/>
        <end position="169"/>
    </location>
</feature>
<feature type="compositionally biased region" description="Basic and acidic residues" evidence="6">
    <location>
        <begin position="139"/>
        <end position="150"/>
    </location>
</feature>
<dbReference type="SUPFAM" id="SSF103481">
    <property type="entry name" value="Multidrug resistance efflux transporter EmrE"/>
    <property type="match status" value="2"/>
</dbReference>
<feature type="compositionally biased region" description="Polar residues" evidence="6">
    <location>
        <begin position="113"/>
        <end position="138"/>
    </location>
</feature>
<feature type="compositionally biased region" description="Low complexity" evidence="6">
    <location>
        <begin position="151"/>
        <end position="168"/>
    </location>
</feature>
<feature type="transmembrane region" description="Helical" evidence="7">
    <location>
        <begin position="684"/>
        <end position="705"/>
    </location>
</feature>
<name>A0A699GMN2_TANCI</name>
<evidence type="ECO:0000259" key="8">
    <source>
        <dbReference type="Pfam" id="PF00892"/>
    </source>
</evidence>
<comment type="caution">
    <text evidence="9">The sequence shown here is derived from an EMBL/GenBank/DDBJ whole genome shotgun (WGS) entry which is preliminary data.</text>
</comment>
<evidence type="ECO:0000256" key="7">
    <source>
        <dbReference type="SAM" id="Phobius"/>
    </source>
</evidence>
<dbReference type="InterPro" id="IPR030184">
    <property type="entry name" value="WAT1-related"/>
</dbReference>
<dbReference type="GO" id="GO:0022857">
    <property type="term" value="F:transmembrane transporter activity"/>
    <property type="evidence" value="ECO:0007669"/>
    <property type="project" value="InterPro"/>
</dbReference>
<dbReference type="CDD" id="cd09272">
    <property type="entry name" value="RNase_HI_RT_Ty1"/>
    <property type="match status" value="1"/>
</dbReference>
<dbReference type="EMBL" id="BKCJ010013641">
    <property type="protein sequence ID" value="GEV05745.1"/>
    <property type="molecule type" value="Genomic_DNA"/>
</dbReference>
<keyword evidence="3 7" id="KW-0812">Transmembrane</keyword>
<protein>
    <submittedName>
        <fullName evidence="9">WAT1-related protein At4g30420-like</fullName>
    </submittedName>
</protein>
<feature type="transmembrane region" description="Helical" evidence="7">
    <location>
        <begin position="542"/>
        <end position="562"/>
    </location>
</feature>
<accession>A0A699GMN2</accession>
<evidence type="ECO:0000256" key="4">
    <source>
        <dbReference type="ARBA" id="ARBA00022989"/>
    </source>
</evidence>
<proteinExistence type="inferred from homology"/>
<organism evidence="9">
    <name type="scientific">Tanacetum cinerariifolium</name>
    <name type="common">Dalmatian daisy</name>
    <name type="synonym">Chrysanthemum cinerariifolium</name>
    <dbReference type="NCBI Taxonomy" id="118510"/>
    <lineage>
        <taxon>Eukaryota</taxon>
        <taxon>Viridiplantae</taxon>
        <taxon>Streptophyta</taxon>
        <taxon>Embryophyta</taxon>
        <taxon>Tracheophyta</taxon>
        <taxon>Spermatophyta</taxon>
        <taxon>Magnoliopsida</taxon>
        <taxon>eudicotyledons</taxon>
        <taxon>Gunneridae</taxon>
        <taxon>Pentapetalae</taxon>
        <taxon>asterids</taxon>
        <taxon>campanulids</taxon>
        <taxon>Asterales</taxon>
        <taxon>Asteraceae</taxon>
        <taxon>Asteroideae</taxon>
        <taxon>Anthemideae</taxon>
        <taxon>Anthemidinae</taxon>
        <taxon>Tanacetum</taxon>
    </lineage>
</organism>
<dbReference type="PANTHER" id="PTHR31218">
    <property type="entry name" value="WAT1-RELATED PROTEIN"/>
    <property type="match status" value="1"/>
</dbReference>
<dbReference type="Pfam" id="PF00892">
    <property type="entry name" value="EamA"/>
    <property type="match status" value="2"/>
</dbReference>
<dbReference type="AlphaFoldDB" id="A0A699GMN2"/>
<evidence type="ECO:0000256" key="2">
    <source>
        <dbReference type="ARBA" id="ARBA00007635"/>
    </source>
</evidence>
<sequence length="846" mass="95006">MDDINSPHHPLYFHLNDHPACTLWNELHEPYSKLDGHRIYQLPNEVVDLKQSNCTIEIYYHKLKGLWDELDAIEPPYACTSAKAYSMLRQEEKQRETQKQNLNTPIALNTYWNSYPHSHNSSQTNNPSNHPNTQSNSQSERKGTFRKDSGEPFSSQSSSFNPTSSSGPKESLVYARMDQLQNQLNQVLMIKNNQVDSSDTFMPHVVAKGLWDELDVIEPPYACTCKCTCVNGKENGEKENKMILVQNLMRPRTVNMVPGETLNRREPSSSQLSLLNHTSISTPNESLVYARMDQLQNQLNQFQMMIQNNQVDPSDTFIPYVVDPIVKLIMDGGEPKPDPSTYRTLVGKLLYLTITKRDLTFSAQALSQFLQEPSTLHMKALIKVIRYVKLTLSQGLFFPSNNNLHLTSYCDSDWASCLFSRRSVTGYEIFLGTTREITWLECLLQEFRVQTSTPVPIMCDSISSIALASNLIQRARTQHIEIDCHFVRDKVRQGVSLSAKASFLEGMSPRVFVVYRQAFGTLFIAPIAYFSRSKTARCSMGWKSFSLIFIASLIGVTGNQMIQYEGIYLASSSAASALSNLIPALTFVAASIVGYEPIDIRSLRTIAKILGTIVCVTGASAMTLIKGPKLLNSQLPLSNSLLLHLTESENLWLVGCLCLFVGCCCWSFWLIIQVPVTRNYPDHLSLSAWMCLLGTLQSAMITLFTDPYLEAWELSSYLQLGTCLYSGIVGSGISIFLQAWVIERRGPVFSAMFNPLNTVIVTIIASMFLQEQIYVGSVIGAFGIIIGLYIVLWGKAKDVEQLKEEHDKLTMISQNDQNHIVQIMVDGSSVGEPLLRNKKNESNQIA</sequence>
<feature type="transmembrane region" description="Helical" evidence="7">
    <location>
        <begin position="574"/>
        <end position="594"/>
    </location>
</feature>
<feature type="transmembrane region" description="Helical" evidence="7">
    <location>
        <begin position="606"/>
        <end position="625"/>
    </location>
</feature>
<comment type="similarity">
    <text evidence="2">Belongs to the drug/metabolite transporter (DMT) superfamily. Plant drug/metabolite exporter (P-DME) (TC 2.A.7.4) family.</text>
</comment>
<reference evidence="9" key="1">
    <citation type="journal article" date="2019" name="Sci. Rep.">
        <title>Draft genome of Tanacetum cinerariifolium, the natural source of mosquito coil.</title>
        <authorList>
            <person name="Yamashiro T."/>
            <person name="Shiraishi A."/>
            <person name="Satake H."/>
            <person name="Nakayama K."/>
        </authorList>
    </citation>
    <scope>NUCLEOTIDE SEQUENCE</scope>
</reference>